<accession>A0AC61YBX9</accession>
<evidence type="ECO:0000313" key="2">
    <source>
        <dbReference type="Proteomes" id="UP000356253"/>
    </source>
</evidence>
<gene>
    <name evidence="1" type="ORF">FVB9532_03286</name>
</gene>
<comment type="caution">
    <text evidence="1">The sequence shown here is derived from an EMBL/GenBank/DDBJ whole genome shotgun (WGS) entry which is preliminary data.</text>
</comment>
<keyword evidence="2" id="KW-1185">Reference proteome</keyword>
<protein>
    <submittedName>
        <fullName evidence="1">Uncharacterized protein</fullName>
    </submittedName>
</protein>
<proteinExistence type="predicted"/>
<sequence>MKQVYPFLFILLLLSCKNDPKNTSETTEDPITTTEEKNNAARNLAETIETTHHKEDFFNNQAISFNLKVNFGGKQRINGKITMLTNSTKIKLEKEDGTTLVYDGDDVFLYPKQNNYDAARFDIFTWPYFFTMPFKLTDEGTKWQEKKERQLDSTNYLTAKLTFENNVGDAPDDWYIIYADKRTHLLKAAAYIVTYGKDIETAEENPHAIVYDRYFTVKSVPVAKYWKFYNWSEEKGIYGEPIGDAEISKLKYFPAEEATFTVPETAVKIQR</sequence>
<reference evidence="1" key="1">
    <citation type="submission" date="2019-09" db="EMBL/GenBank/DDBJ databases">
        <authorList>
            <person name="Rodrigo-Torres L."/>
            <person name="Arahal R. D."/>
            <person name="Lucena T."/>
        </authorList>
    </citation>
    <scope>NUCLEOTIDE SEQUENCE</scope>
    <source>
        <strain evidence="1">ISS653</strain>
    </source>
</reference>
<dbReference type="Proteomes" id="UP000356253">
    <property type="component" value="Unassembled WGS sequence"/>
</dbReference>
<dbReference type="EMBL" id="CABVMM010000014">
    <property type="protein sequence ID" value="VVV01991.1"/>
    <property type="molecule type" value="Genomic_DNA"/>
</dbReference>
<organism evidence="1 2">
    <name type="scientific">Mesonia oceanica</name>
    <dbReference type="NCBI Taxonomy" id="2687242"/>
    <lineage>
        <taxon>Bacteria</taxon>
        <taxon>Pseudomonadati</taxon>
        <taxon>Bacteroidota</taxon>
        <taxon>Flavobacteriia</taxon>
        <taxon>Flavobacteriales</taxon>
        <taxon>Flavobacteriaceae</taxon>
        <taxon>Mesonia</taxon>
    </lineage>
</organism>
<name>A0AC61YBX9_9FLAO</name>
<evidence type="ECO:0000313" key="1">
    <source>
        <dbReference type="EMBL" id="VVV01991.1"/>
    </source>
</evidence>